<accession>A0A1D1UDD4</accession>
<evidence type="ECO:0000313" key="2">
    <source>
        <dbReference type="Proteomes" id="UP000186922"/>
    </source>
</evidence>
<comment type="caution">
    <text evidence="1">The sequence shown here is derived from an EMBL/GenBank/DDBJ whole genome shotgun (WGS) entry which is preliminary data.</text>
</comment>
<organism evidence="1 2">
    <name type="scientific">Ramazzottius varieornatus</name>
    <name type="common">Water bear</name>
    <name type="synonym">Tardigrade</name>
    <dbReference type="NCBI Taxonomy" id="947166"/>
    <lineage>
        <taxon>Eukaryota</taxon>
        <taxon>Metazoa</taxon>
        <taxon>Ecdysozoa</taxon>
        <taxon>Tardigrada</taxon>
        <taxon>Eutardigrada</taxon>
        <taxon>Parachela</taxon>
        <taxon>Hypsibioidea</taxon>
        <taxon>Ramazzottiidae</taxon>
        <taxon>Ramazzottius</taxon>
    </lineage>
</organism>
<dbReference type="Proteomes" id="UP000186922">
    <property type="component" value="Unassembled WGS sequence"/>
</dbReference>
<gene>
    <name evidence="1" type="primary">RvY_00607-1</name>
    <name evidence="1" type="synonym">RvY_00607.1</name>
    <name evidence="1" type="ORF">RvY_00607</name>
</gene>
<reference evidence="1 2" key="1">
    <citation type="journal article" date="2016" name="Nat. Commun.">
        <title>Extremotolerant tardigrade genome and improved radiotolerance of human cultured cells by tardigrade-unique protein.</title>
        <authorList>
            <person name="Hashimoto T."/>
            <person name="Horikawa D.D."/>
            <person name="Saito Y."/>
            <person name="Kuwahara H."/>
            <person name="Kozuka-Hata H."/>
            <person name="Shin-I T."/>
            <person name="Minakuchi Y."/>
            <person name="Ohishi K."/>
            <person name="Motoyama A."/>
            <person name="Aizu T."/>
            <person name="Enomoto A."/>
            <person name="Kondo K."/>
            <person name="Tanaka S."/>
            <person name="Hara Y."/>
            <person name="Koshikawa S."/>
            <person name="Sagara H."/>
            <person name="Miura T."/>
            <person name="Yokobori S."/>
            <person name="Miyagawa K."/>
            <person name="Suzuki Y."/>
            <person name="Kubo T."/>
            <person name="Oyama M."/>
            <person name="Kohara Y."/>
            <person name="Fujiyama A."/>
            <person name="Arakawa K."/>
            <person name="Katayama T."/>
            <person name="Toyoda A."/>
            <person name="Kunieda T."/>
        </authorList>
    </citation>
    <scope>NUCLEOTIDE SEQUENCE [LARGE SCALE GENOMIC DNA]</scope>
    <source>
        <strain evidence="1 2">YOKOZUNA-1</strain>
    </source>
</reference>
<dbReference type="EMBL" id="BDGG01000001">
    <property type="protein sequence ID" value="GAU87809.1"/>
    <property type="molecule type" value="Genomic_DNA"/>
</dbReference>
<protein>
    <submittedName>
        <fullName evidence="1">Uncharacterized protein</fullName>
    </submittedName>
</protein>
<evidence type="ECO:0000313" key="1">
    <source>
        <dbReference type="EMBL" id="GAU87809.1"/>
    </source>
</evidence>
<proteinExistence type="predicted"/>
<name>A0A1D1UDD4_RAMVA</name>
<dbReference type="AlphaFoldDB" id="A0A1D1UDD4"/>
<sequence>MCGCASSKTATFSEMPGRGSSRQKLLWLILRKACQPLHFQWVTGGNVPEDPDLCGQELLKYGDVKHFYFLHVHNEVRYV</sequence>
<keyword evidence="2" id="KW-1185">Reference proteome</keyword>